<dbReference type="RefSeq" id="XP_024339878.1">
    <property type="nucleotide sequence ID" value="XM_024480770.1"/>
</dbReference>
<name>A0A1X6N3A9_9APHY</name>
<keyword evidence="2" id="KW-1185">Reference proteome</keyword>
<evidence type="ECO:0000313" key="1">
    <source>
        <dbReference type="EMBL" id="OSX63084.1"/>
    </source>
</evidence>
<dbReference type="EMBL" id="KZ110596">
    <property type="protein sequence ID" value="OSX63084.1"/>
    <property type="molecule type" value="Genomic_DNA"/>
</dbReference>
<protein>
    <submittedName>
        <fullName evidence="1">Uncharacterized protein</fullName>
    </submittedName>
</protein>
<dbReference type="AlphaFoldDB" id="A0A1X6N3A9"/>
<dbReference type="GeneID" id="36325720"/>
<dbReference type="OrthoDB" id="10395727at2759"/>
<reference evidence="1 2" key="1">
    <citation type="submission" date="2017-04" db="EMBL/GenBank/DDBJ databases">
        <title>Genome Sequence of the Model Brown-Rot Fungus Postia placenta SB12.</title>
        <authorList>
            <consortium name="DOE Joint Genome Institute"/>
            <person name="Gaskell J."/>
            <person name="Kersten P."/>
            <person name="Larrondo L.F."/>
            <person name="Canessa P."/>
            <person name="Martinez D."/>
            <person name="Hibbett D."/>
            <person name="Schmoll M."/>
            <person name="Kubicek C.P."/>
            <person name="Martinez A.T."/>
            <person name="Yadav J."/>
            <person name="Master E."/>
            <person name="Magnuson J.K."/>
            <person name="James T."/>
            <person name="Yaver D."/>
            <person name="Berka R."/>
            <person name="Labutti K."/>
            <person name="Lipzen A."/>
            <person name="Aerts A."/>
            <person name="Barry K."/>
            <person name="Henrissat B."/>
            <person name="Blanchette R."/>
            <person name="Grigoriev I."/>
            <person name="Cullen D."/>
        </authorList>
    </citation>
    <scope>NUCLEOTIDE SEQUENCE [LARGE SCALE GENOMIC DNA]</scope>
    <source>
        <strain evidence="1 2">MAD-698-R-SB12</strain>
    </source>
</reference>
<evidence type="ECO:0000313" key="2">
    <source>
        <dbReference type="Proteomes" id="UP000194127"/>
    </source>
</evidence>
<sequence>MAPSQLPSGIYLRSTINAKPATDPRVLAAFSPDIVPMRPSTHPDLATLVAAYDRFIARSAGPAESETHVYLRGRAVVNNSSTVETKVTLKAVPNELILWPQAWVNSPAIGQATLIASKDGEVVATSTPIVYTTTEGLGRHDVFVAQAATASVASTPKDLVQQVQNWRDLVKHVGQDPTVTTYNVVFADPSSTNASLTTRFRLFENQANAVHMAFGVEAFGTPANGVDVSLSCLGMTPDSTPFSFGQSRTTIFPSKLLHIRATVPKDFDGNVTLNIFNDKKQTFGDYSSISVIAYAVTVVGGQETYTTLGSEHLVFHSDIHVKKVLKFAQVHDATTTNVPTTTPFSIQYRESVITTASGTLLCTLLVGDSVDLDAIFLITLVLDIQPLVTTPEITVQTDIGPGNYRVDVNDQQSVQTVVGNVSNHISLRGASIAPASGSARLIAVPSSISAYPSQYSQTPNIIWDHTRGGDVEIGLRMYNTMSSTQSSSPVVVTETVNLTDLPPTSDHYRLVTECKSEAVDSDGILYEVAREETRDFVTVGETSNPYIVQRNISYVSVPTAPSQVFQTSFTIPHGFSSAKNWKFEVQTINCPLGSYVEIDSNDADVAIERFTISKLDQLAGCEFTGKAPGFTCQVTIRWYANGTIIQSGQRIQGNLYPVQVVTSAISNGLFEHRKIVRQGYPVIRRQASYINVATQPPVLRRQTSYANVATQLTSIGGGYTRQLVGQNYVPSGVIHVDTLVGADGVRYLLA</sequence>
<dbReference type="Proteomes" id="UP000194127">
    <property type="component" value="Unassembled WGS sequence"/>
</dbReference>
<organism evidence="1 2">
    <name type="scientific">Postia placenta MAD-698-R-SB12</name>
    <dbReference type="NCBI Taxonomy" id="670580"/>
    <lineage>
        <taxon>Eukaryota</taxon>
        <taxon>Fungi</taxon>
        <taxon>Dikarya</taxon>
        <taxon>Basidiomycota</taxon>
        <taxon>Agaricomycotina</taxon>
        <taxon>Agaricomycetes</taxon>
        <taxon>Polyporales</taxon>
        <taxon>Adustoporiaceae</taxon>
        <taxon>Rhodonia</taxon>
    </lineage>
</organism>
<proteinExistence type="predicted"/>
<gene>
    <name evidence="1" type="ORF">POSPLADRAFT_1056432</name>
</gene>
<accession>A0A1X6N3A9</accession>